<dbReference type="HOGENOM" id="CLU_3039640_0_0_4"/>
<evidence type="ECO:0000313" key="2">
    <source>
        <dbReference type="Proteomes" id="UP000019095"/>
    </source>
</evidence>
<proteinExistence type="predicted"/>
<dbReference type="Proteomes" id="UP000019095">
    <property type="component" value="Chromosome"/>
</dbReference>
<reference evidence="1 2" key="1">
    <citation type="journal article" date="2014" name="Microbiology">
        <title>Unravelling the complete genome sequence of Advenella mimigardefordensis strain DPN7T and novel insights in the catabolism of the xenobiotic polythioester precursor 3,3'-dithiodipropionate.</title>
        <authorList>
            <person name="Wubbeler J.H."/>
            <person name="Hiessl S."/>
            <person name="Schuldes J."/>
            <person name="Thurmer A."/>
            <person name="Daniel R."/>
            <person name="Steinbuchel A."/>
        </authorList>
    </citation>
    <scope>NUCLEOTIDE SEQUENCE [LARGE SCALE GENOMIC DNA]</scope>
    <source>
        <strain evidence="2">DSM 17166 / LMG 22922 / DPN7</strain>
    </source>
</reference>
<dbReference type="OrthoDB" id="8689103at2"/>
<dbReference type="KEGG" id="amim:MIM_c18070"/>
<dbReference type="RefSeq" id="WP_158318719.1">
    <property type="nucleotide sequence ID" value="NZ_CP003915.1"/>
</dbReference>
<sequence>MNEYTLKIANGRTIRVMAKSGGEAMKKAIKSEKCTPDEITVVSVREVHVYRRSN</sequence>
<protein>
    <submittedName>
        <fullName evidence="1">Uncharacterized protein</fullName>
    </submittedName>
</protein>
<gene>
    <name evidence="1" type="ORF">MIM_c18070</name>
</gene>
<dbReference type="EMBL" id="CP003915">
    <property type="protein sequence ID" value="AHG63887.1"/>
    <property type="molecule type" value="Genomic_DNA"/>
</dbReference>
<keyword evidence="2" id="KW-1185">Reference proteome</keyword>
<accession>W0PEG6</accession>
<organism evidence="1 2">
    <name type="scientific">Advenella mimigardefordensis (strain DSM 17166 / LMG 22922 / DPN7)</name>
    <dbReference type="NCBI Taxonomy" id="1247726"/>
    <lineage>
        <taxon>Bacteria</taxon>
        <taxon>Pseudomonadati</taxon>
        <taxon>Pseudomonadota</taxon>
        <taxon>Betaproteobacteria</taxon>
        <taxon>Burkholderiales</taxon>
        <taxon>Alcaligenaceae</taxon>
    </lineage>
</organism>
<dbReference type="PATRIC" id="fig|1247726.3.peg.1987"/>
<evidence type="ECO:0000313" key="1">
    <source>
        <dbReference type="EMBL" id="AHG63887.1"/>
    </source>
</evidence>
<name>W0PEG6_ADVMD</name>
<dbReference type="AlphaFoldDB" id="W0PEG6"/>